<evidence type="ECO:0000313" key="3">
    <source>
        <dbReference type="EMBL" id="COX01307.1"/>
    </source>
</evidence>
<evidence type="ECO:0000313" key="7">
    <source>
        <dbReference type="Proteomes" id="UP000046680"/>
    </source>
</evidence>
<evidence type="ECO:0000313" key="1">
    <source>
        <dbReference type="EMBL" id="CFS22030.1"/>
    </source>
</evidence>
<dbReference type="EMBL" id="CGCX01003534">
    <property type="protein sequence ID" value="CFS22030.1"/>
    <property type="molecule type" value="Genomic_DNA"/>
</dbReference>
<dbReference type="Proteomes" id="UP000038802">
    <property type="component" value="Unassembled WGS sequence"/>
</dbReference>
<organism evidence="2 5">
    <name type="scientific">Mycobacterium tuberculosis</name>
    <dbReference type="NCBI Taxonomy" id="1773"/>
    <lineage>
        <taxon>Bacteria</taxon>
        <taxon>Bacillati</taxon>
        <taxon>Actinomycetota</taxon>
        <taxon>Actinomycetes</taxon>
        <taxon>Mycobacteriales</taxon>
        <taxon>Mycobacteriaceae</taxon>
        <taxon>Mycobacterium</taxon>
        <taxon>Mycobacterium tuberculosis complex</taxon>
    </lineage>
</organism>
<evidence type="ECO:0000313" key="8">
    <source>
        <dbReference type="Proteomes" id="UP000048600"/>
    </source>
</evidence>
<evidence type="ECO:0000313" key="2">
    <source>
        <dbReference type="EMBL" id="COW46288.1"/>
    </source>
</evidence>
<accession>A0A0T9FEA7</accession>
<evidence type="ECO:0000313" key="4">
    <source>
        <dbReference type="EMBL" id="COX15156.1"/>
    </source>
</evidence>
<dbReference type="AlphaFoldDB" id="A0A0T9FEA7"/>
<proteinExistence type="predicted"/>
<dbReference type="Proteomes" id="UP000044938">
    <property type="component" value="Unassembled WGS sequence"/>
</dbReference>
<dbReference type="EMBL" id="CHKL01000668">
    <property type="protein sequence ID" value="COX15156.1"/>
    <property type="molecule type" value="Genomic_DNA"/>
</dbReference>
<dbReference type="EMBL" id="CSAE01000534">
    <property type="protein sequence ID" value="COW46288.1"/>
    <property type="molecule type" value="Genomic_DNA"/>
</dbReference>
<dbReference type="Proteomes" id="UP000048600">
    <property type="component" value="Unassembled WGS sequence"/>
</dbReference>
<evidence type="ECO:0000313" key="5">
    <source>
        <dbReference type="Proteomes" id="UP000038802"/>
    </source>
</evidence>
<dbReference type="Proteomes" id="UP000046680">
    <property type="component" value="Unassembled WGS sequence"/>
</dbReference>
<reference evidence="5 6" key="1">
    <citation type="submission" date="2015-03" db="EMBL/GenBank/DDBJ databases">
        <authorList>
            <consortium name="Pathogen Informatics"/>
        </authorList>
    </citation>
    <scope>NUCLEOTIDE SEQUENCE [LARGE SCALE GENOMIC DNA]</scope>
    <source>
        <strain evidence="1 7">C09601061</strain>
        <strain evidence="5">K00500041</strain>
        <strain evidence="3 6">M09401471</strain>
        <strain evidence="4 8">P00601463</strain>
    </source>
</reference>
<evidence type="ECO:0000313" key="6">
    <source>
        <dbReference type="Proteomes" id="UP000044938"/>
    </source>
</evidence>
<sequence>MWVAVGKVSLDDCDMFTSSLGCNVTPPLAAMDAITSLVFMLELVPEPVWKTSMGNWSSC</sequence>
<reference evidence="2" key="2">
    <citation type="submission" date="2015-03" db="EMBL/GenBank/DDBJ databases">
        <authorList>
            <person name="Murphy D."/>
        </authorList>
    </citation>
    <scope>NUCLEOTIDE SEQUENCE [LARGE SCALE GENOMIC DNA]</scope>
    <source>
        <strain evidence="2">K00500041</strain>
    </source>
</reference>
<dbReference type="EMBL" id="CSAJ01000648">
    <property type="protein sequence ID" value="COX01307.1"/>
    <property type="molecule type" value="Genomic_DNA"/>
</dbReference>
<name>A0A0T9FEA7_MYCTX</name>
<gene>
    <name evidence="1" type="ORF">ERS007657_04578</name>
    <name evidence="2" type="ORF">ERS007703_03698</name>
    <name evidence="3" type="ORF">ERS007720_03741</name>
    <name evidence="4" type="ORF">ERS007741_03899</name>
</gene>
<protein>
    <submittedName>
        <fullName evidence="2">Uncharacterized protein</fullName>
    </submittedName>
</protein>